<reference evidence="1" key="1">
    <citation type="submission" date="2020-09" db="EMBL/GenBank/DDBJ databases">
        <title>Complete genome sequence of Pseudomonas taiwanensis CC, a plant growth-promoting and biotite-weathering strain.</title>
        <authorList>
            <person name="Cheng C."/>
        </authorList>
    </citation>
    <scope>NUCLEOTIDE SEQUENCE [LARGE SCALE GENOMIC DNA]</scope>
    <source>
        <strain evidence="1">WRS8</strain>
    </source>
</reference>
<evidence type="ECO:0000313" key="2">
    <source>
        <dbReference type="Proteomes" id="UP000593847"/>
    </source>
</evidence>
<proteinExistence type="predicted"/>
<accession>A0A7L9GJT8</accession>
<dbReference type="KEGG" id="ptai:ICN73_07880"/>
<dbReference type="AlphaFoldDB" id="A0A7L9GJT8"/>
<dbReference type="RefSeq" id="WP_192907616.1">
    <property type="nucleotide sequence ID" value="NZ_CP062699.1"/>
</dbReference>
<dbReference type="Proteomes" id="UP000593847">
    <property type="component" value="Chromosome"/>
</dbReference>
<sequence>MPSKRLSLAQERLLWEIALEHFGPELLLEIVVELWGTFDYPEHATVDHLSTATLGHQVLNILKIAQGRVGAFVPLRDAVPGIVTLYSRHASDLADGLMARMPMNQLTQKMKGDRIDDEMGI</sequence>
<name>A0A7L9GJT8_9PSED</name>
<keyword evidence="2" id="KW-1185">Reference proteome</keyword>
<protein>
    <submittedName>
        <fullName evidence="1">Uncharacterized protein</fullName>
    </submittedName>
</protein>
<organism evidence="1 2">
    <name type="scientific">Pseudomonas taiwanensis</name>
    <dbReference type="NCBI Taxonomy" id="470150"/>
    <lineage>
        <taxon>Bacteria</taxon>
        <taxon>Pseudomonadati</taxon>
        <taxon>Pseudomonadota</taxon>
        <taxon>Gammaproteobacteria</taxon>
        <taxon>Pseudomonadales</taxon>
        <taxon>Pseudomonadaceae</taxon>
        <taxon>Pseudomonas</taxon>
    </lineage>
</organism>
<evidence type="ECO:0000313" key="1">
    <source>
        <dbReference type="EMBL" id="QOJ92779.1"/>
    </source>
</evidence>
<dbReference type="EMBL" id="CP062699">
    <property type="protein sequence ID" value="QOJ92779.1"/>
    <property type="molecule type" value="Genomic_DNA"/>
</dbReference>
<gene>
    <name evidence="1" type="ORF">ICN73_07880</name>
</gene>